<evidence type="ECO:0000313" key="6">
    <source>
        <dbReference type="Proteomes" id="UP001595528"/>
    </source>
</evidence>
<organism evidence="5 6">
    <name type="scientific">Marinibaculum pumilum</name>
    <dbReference type="NCBI Taxonomy" id="1766165"/>
    <lineage>
        <taxon>Bacteria</taxon>
        <taxon>Pseudomonadati</taxon>
        <taxon>Pseudomonadota</taxon>
        <taxon>Alphaproteobacteria</taxon>
        <taxon>Rhodospirillales</taxon>
        <taxon>Rhodospirillaceae</taxon>
        <taxon>Marinibaculum</taxon>
    </lineage>
</organism>
<dbReference type="InterPro" id="IPR001647">
    <property type="entry name" value="HTH_TetR"/>
</dbReference>
<feature type="compositionally biased region" description="Low complexity" evidence="3">
    <location>
        <begin position="9"/>
        <end position="24"/>
    </location>
</feature>
<gene>
    <name evidence="5" type="ORF">ACFOGJ_12000</name>
</gene>
<dbReference type="RefSeq" id="WP_379900610.1">
    <property type="nucleotide sequence ID" value="NZ_JBHRTR010000026.1"/>
</dbReference>
<comment type="caution">
    <text evidence="5">The sequence shown here is derived from an EMBL/GenBank/DDBJ whole genome shotgun (WGS) entry which is preliminary data.</text>
</comment>
<sequence length="461" mass="49299">MGRRRSSPQGGQQEGQQNGEAAAGPDDTRQRLLDAAGPLVAQYGFDGPSVRDITTAAGVRLAAVSDIFGGIEGLLRAVVERHAPLLATERRRRLQAARAAGPLSLEAVTAAFAAPLLTFMTEDAAWRDHARIAAQLIASTRWDARLGPLLEAEAPDFLDAIREAEPRLDPADAAWCLTFAMGVLAAATSGTGWLKQLSDGEVSDDDPGALRDDLCAYLPAAMRGVAEAIESGRRDGPPIPKLPAAGTRDRILDAAERLFAAHGFHGVSMRTIARGAGISSGLCHYHFKTKDGVFLAMCLRRHPAFNEERWQLLEEARSMPPGRARLATVVESHLGSGARRLQRGGRGWRNHIRAMATAITSHGDYWLQTLRVVADDIAHALVTETADAIPGLPMRQAYLSHLFANGLMAAAYSGGARLQRLSGGLAKGSDYRAMHDRLLRFQVGGILGMAAAADRPAPAQD</sequence>
<dbReference type="InterPro" id="IPR036271">
    <property type="entry name" value="Tet_transcr_reg_TetR-rel_C_sf"/>
</dbReference>
<dbReference type="EMBL" id="JBHRTR010000026">
    <property type="protein sequence ID" value="MFC3227960.1"/>
    <property type="molecule type" value="Genomic_DNA"/>
</dbReference>
<evidence type="ECO:0000259" key="4">
    <source>
        <dbReference type="PROSITE" id="PS50977"/>
    </source>
</evidence>
<reference evidence="6" key="1">
    <citation type="journal article" date="2019" name="Int. J. Syst. Evol. Microbiol.">
        <title>The Global Catalogue of Microorganisms (GCM) 10K type strain sequencing project: providing services to taxonomists for standard genome sequencing and annotation.</title>
        <authorList>
            <consortium name="The Broad Institute Genomics Platform"/>
            <consortium name="The Broad Institute Genome Sequencing Center for Infectious Disease"/>
            <person name="Wu L."/>
            <person name="Ma J."/>
        </authorList>
    </citation>
    <scope>NUCLEOTIDE SEQUENCE [LARGE SCALE GENOMIC DNA]</scope>
    <source>
        <strain evidence="6">KCTC 42964</strain>
    </source>
</reference>
<dbReference type="Pfam" id="PF00440">
    <property type="entry name" value="TetR_N"/>
    <property type="match status" value="2"/>
</dbReference>
<dbReference type="Gene3D" id="1.10.357.10">
    <property type="entry name" value="Tetracycline Repressor, domain 2"/>
    <property type="match status" value="2"/>
</dbReference>
<evidence type="ECO:0000256" key="2">
    <source>
        <dbReference type="PROSITE-ProRule" id="PRU00335"/>
    </source>
</evidence>
<dbReference type="PANTHER" id="PTHR30055">
    <property type="entry name" value="HTH-TYPE TRANSCRIPTIONAL REGULATOR RUTR"/>
    <property type="match status" value="1"/>
</dbReference>
<dbReference type="SUPFAM" id="SSF48498">
    <property type="entry name" value="Tetracyclin repressor-like, C-terminal domain"/>
    <property type="match status" value="2"/>
</dbReference>
<evidence type="ECO:0000256" key="3">
    <source>
        <dbReference type="SAM" id="MobiDB-lite"/>
    </source>
</evidence>
<keyword evidence="1 2" id="KW-0238">DNA-binding</keyword>
<proteinExistence type="predicted"/>
<dbReference type="PROSITE" id="PS50977">
    <property type="entry name" value="HTH_TETR_2"/>
    <property type="match status" value="2"/>
</dbReference>
<feature type="region of interest" description="Disordered" evidence="3">
    <location>
        <begin position="1"/>
        <end position="25"/>
    </location>
</feature>
<dbReference type="SUPFAM" id="SSF46689">
    <property type="entry name" value="Homeodomain-like"/>
    <property type="match status" value="2"/>
</dbReference>
<dbReference type="InterPro" id="IPR050109">
    <property type="entry name" value="HTH-type_TetR-like_transc_reg"/>
</dbReference>
<name>A0ABV7L041_9PROT</name>
<dbReference type="InterPro" id="IPR041586">
    <property type="entry name" value="PsrA_TetR_C"/>
</dbReference>
<dbReference type="InterPro" id="IPR009057">
    <property type="entry name" value="Homeodomain-like_sf"/>
</dbReference>
<feature type="DNA-binding region" description="H-T-H motif" evidence="2">
    <location>
        <begin position="268"/>
        <end position="287"/>
    </location>
</feature>
<feature type="domain" description="HTH tetR-type" evidence="4">
    <location>
        <begin position="245"/>
        <end position="305"/>
    </location>
</feature>
<dbReference type="PRINTS" id="PR00455">
    <property type="entry name" value="HTHTETR"/>
</dbReference>
<feature type="domain" description="HTH tetR-type" evidence="4">
    <location>
        <begin position="26"/>
        <end position="86"/>
    </location>
</feature>
<keyword evidence="6" id="KW-1185">Reference proteome</keyword>
<evidence type="ECO:0000313" key="5">
    <source>
        <dbReference type="EMBL" id="MFC3227960.1"/>
    </source>
</evidence>
<dbReference type="Pfam" id="PF17939">
    <property type="entry name" value="TetR_C_30"/>
    <property type="match status" value="2"/>
</dbReference>
<evidence type="ECO:0000256" key="1">
    <source>
        <dbReference type="ARBA" id="ARBA00023125"/>
    </source>
</evidence>
<protein>
    <submittedName>
        <fullName evidence="5">TetR family transcriptional regulator</fullName>
    </submittedName>
</protein>
<feature type="DNA-binding region" description="H-T-H motif" evidence="2">
    <location>
        <begin position="49"/>
        <end position="68"/>
    </location>
</feature>
<dbReference type="PANTHER" id="PTHR30055:SF235">
    <property type="entry name" value="TRANSCRIPTIONAL REGULATORY PROTEIN"/>
    <property type="match status" value="1"/>
</dbReference>
<accession>A0ABV7L041</accession>
<dbReference type="Proteomes" id="UP001595528">
    <property type="component" value="Unassembled WGS sequence"/>
</dbReference>